<protein>
    <submittedName>
        <fullName evidence="2">Uncharacterized protein</fullName>
    </submittedName>
</protein>
<sequence length="84" mass="9965">MNAARYPSQSTTEPTVNTNQQPQDAPKPMIIEKATERKFLMEKRKKNKVSKHLRRDGNEKEMKSFTKRILRIHVDVPFYDAYWA</sequence>
<name>A0A3P6G4Z6_BRAOL</name>
<evidence type="ECO:0000313" key="2">
    <source>
        <dbReference type="EMBL" id="VDD60818.1"/>
    </source>
</evidence>
<accession>A0A3P6G4Z6</accession>
<feature type="region of interest" description="Disordered" evidence="1">
    <location>
        <begin position="1"/>
        <end position="27"/>
    </location>
</feature>
<gene>
    <name evidence="2" type="ORF">BOLC6T36271H</name>
</gene>
<evidence type="ECO:0000256" key="1">
    <source>
        <dbReference type="SAM" id="MobiDB-lite"/>
    </source>
</evidence>
<dbReference type="EMBL" id="LR031880">
    <property type="protein sequence ID" value="VDD60818.1"/>
    <property type="molecule type" value="Genomic_DNA"/>
</dbReference>
<feature type="compositionally biased region" description="Polar residues" evidence="1">
    <location>
        <begin position="7"/>
        <end position="23"/>
    </location>
</feature>
<proteinExistence type="predicted"/>
<reference evidence="2" key="1">
    <citation type="submission" date="2018-11" db="EMBL/GenBank/DDBJ databases">
        <authorList>
            <consortium name="Genoscope - CEA"/>
            <person name="William W."/>
        </authorList>
    </citation>
    <scope>NUCLEOTIDE SEQUENCE</scope>
</reference>
<organism evidence="2">
    <name type="scientific">Brassica oleracea</name>
    <name type="common">Wild cabbage</name>
    <dbReference type="NCBI Taxonomy" id="3712"/>
    <lineage>
        <taxon>Eukaryota</taxon>
        <taxon>Viridiplantae</taxon>
        <taxon>Streptophyta</taxon>
        <taxon>Embryophyta</taxon>
        <taxon>Tracheophyta</taxon>
        <taxon>Spermatophyta</taxon>
        <taxon>Magnoliopsida</taxon>
        <taxon>eudicotyledons</taxon>
        <taxon>Gunneridae</taxon>
        <taxon>Pentapetalae</taxon>
        <taxon>rosids</taxon>
        <taxon>malvids</taxon>
        <taxon>Brassicales</taxon>
        <taxon>Brassicaceae</taxon>
        <taxon>Brassiceae</taxon>
        <taxon>Brassica</taxon>
    </lineage>
</organism>
<dbReference type="AlphaFoldDB" id="A0A3P6G4Z6"/>